<name>A0A9X2KZZ3_9FLAO</name>
<keyword evidence="15" id="KW-1185">Reference proteome</keyword>
<evidence type="ECO:0000256" key="3">
    <source>
        <dbReference type="ARBA" id="ARBA00022452"/>
    </source>
</evidence>
<dbReference type="Gene3D" id="2.60.40.1120">
    <property type="entry name" value="Carboxypeptidase-like, regulatory domain"/>
    <property type="match status" value="1"/>
</dbReference>
<gene>
    <name evidence="14" type="ORF">MKO06_15535</name>
</gene>
<dbReference type="Pfam" id="PF07715">
    <property type="entry name" value="Plug"/>
    <property type="match status" value="1"/>
</dbReference>
<dbReference type="InterPro" id="IPR039426">
    <property type="entry name" value="TonB-dep_rcpt-like"/>
</dbReference>
<dbReference type="Gene3D" id="2.170.130.10">
    <property type="entry name" value="TonB-dependent receptor, plug domain"/>
    <property type="match status" value="1"/>
</dbReference>
<reference evidence="14" key="1">
    <citation type="submission" date="2022-07" db="EMBL/GenBank/DDBJ databases">
        <title>Gramela sediminis sp. nov., isolated from deep-sea sediment of the Indian Ocean.</title>
        <authorList>
            <person name="Shi H."/>
        </authorList>
    </citation>
    <scope>NUCLEOTIDE SEQUENCE</scope>
    <source>
        <strain evidence="14">GC03-9</strain>
    </source>
</reference>
<evidence type="ECO:0000313" key="15">
    <source>
        <dbReference type="Proteomes" id="UP001155280"/>
    </source>
</evidence>
<evidence type="ECO:0000256" key="2">
    <source>
        <dbReference type="ARBA" id="ARBA00022448"/>
    </source>
</evidence>
<dbReference type="Gene3D" id="2.40.170.20">
    <property type="entry name" value="TonB-dependent receptor, beta-barrel domain"/>
    <property type="match status" value="1"/>
</dbReference>
<dbReference type="InterPro" id="IPR023997">
    <property type="entry name" value="TonB-dep_OMP_SusC/RagA_CS"/>
</dbReference>
<dbReference type="EMBL" id="JANCNS010000003">
    <property type="protein sequence ID" value="MCP9201321.1"/>
    <property type="molecule type" value="Genomic_DNA"/>
</dbReference>
<evidence type="ECO:0000259" key="13">
    <source>
        <dbReference type="Pfam" id="PF07715"/>
    </source>
</evidence>
<keyword evidence="8" id="KW-0798">TonB box</keyword>
<dbReference type="SUPFAM" id="SSF49464">
    <property type="entry name" value="Carboxypeptidase regulatory domain-like"/>
    <property type="match status" value="1"/>
</dbReference>
<evidence type="ECO:0000256" key="8">
    <source>
        <dbReference type="ARBA" id="ARBA00023077"/>
    </source>
</evidence>
<dbReference type="Proteomes" id="UP001155280">
    <property type="component" value="Unassembled WGS sequence"/>
</dbReference>
<dbReference type="SUPFAM" id="SSF56935">
    <property type="entry name" value="Porins"/>
    <property type="match status" value="1"/>
</dbReference>
<keyword evidence="12" id="KW-0732">Signal</keyword>
<evidence type="ECO:0000256" key="1">
    <source>
        <dbReference type="ARBA" id="ARBA00004571"/>
    </source>
</evidence>
<dbReference type="InterPro" id="IPR036942">
    <property type="entry name" value="Beta-barrel_TonB_sf"/>
</dbReference>
<dbReference type="NCBIfam" id="TIGR04057">
    <property type="entry name" value="SusC_RagA_signa"/>
    <property type="match status" value="1"/>
</dbReference>
<feature type="domain" description="TonB-dependent receptor plug" evidence="13">
    <location>
        <begin position="135"/>
        <end position="258"/>
    </location>
</feature>
<keyword evidence="2 11" id="KW-0813">Transport</keyword>
<evidence type="ECO:0000256" key="5">
    <source>
        <dbReference type="ARBA" id="ARBA00022692"/>
    </source>
</evidence>
<dbReference type="InterPro" id="IPR023996">
    <property type="entry name" value="TonB-dep_OMP_SusC/RagA"/>
</dbReference>
<evidence type="ECO:0000313" key="14">
    <source>
        <dbReference type="EMBL" id="MCP9201321.1"/>
    </source>
</evidence>
<keyword evidence="7" id="KW-0406">Ion transport</keyword>
<protein>
    <submittedName>
        <fullName evidence="14">SusC/RagA family TonB-linked outer membrane protein</fullName>
    </submittedName>
</protein>
<proteinExistence type="inferred from homology"/>
<keyword evidence="6" id="KW-0408">Iron</keyword>
<feature type="chain" id="PRO_5040757487" evidence="12">
    <location>
        <begin position="32"/>
        <end position="1003"/>
    </location>
</feature>
<dbReference type="PANTHER" id="PTHR32552:SF81">
    <property type="entry name" value="TONB-DEPENDENT OUTER MEMBRANE RECEPTOR"/>
    <property type="match status" value="1"/>
</dbReference>
<dbReference type="InterPro" id="IPR012910">
    <property type="entry name" value="Plug_dom"/>
</dbReference>
<organism evidence="14 15">
    <name type="scientific">Christiangramia oceanisediminis</name>
    <dbReference type="NCBI Taxonomy" id="2920386"/>
    <lineage>
        <taxon>Bacteria</taxon>
        <taxon>Pseudomonadati</taxon>
        <taxon>Bacteroidota</taxon>
        <taxon>Flavobacteriia</taxon>
        <taxon>Flavobacteriales</taxon>
        <taxon>Flavobacteriaceae</taxon>
        <taxon>Christiangramia</taxon>
    </lineage>
</organism>
<evidence type="ECO:0000256" key="7">
    <source>
        <dbReference type="ARBA" id="ARBA00023065"/>
    </source>
</evidence>
<evidence type="ECO:0000256" key="4">
    <source>
        <dbReference type="ARBA" id="ARBA00022496"/>
    </source>
</evidence>
<keyword evidence="9 11" id="KW-0472">Membrane</keyword>
<evidence type="ECO:0000256" key="10">
    <source>
        <dbReference type="ARBA" id="ARBA00023237"/>
    </source>
</evidence>
<dbReference type="Pfam" id="PF13715">
    <property type="entry name" value="CarbopepD_reg_2"/>
    <property type="match status" value="1"/>
</dbReference>
<keyword evidence="10 11" id="KW-0998">Cell outer membrane</keyword>
<dbReference type="AlphaFoldDB" id="A0A9X2KZZ3"/>
<evidence type="ECO:0000256" key="6">
    <source>
        <dbReference type="ARBA" id="ARBA00023004"/>
    </source>
</evidence>
<dbReference type="InterPro" id="IPR037066">
    <property type="entry name" value="Plug_dom_sf"/>
</dbReference>
<sequence length="1003" mass="110741">MKNFYRRGMLIIMFLLAMGLLVILAISQAQAATPKICPFLLQKEISGTVSDQDGEPLLGVTVLVKNRQYGTTTNDLGEFTINASPGDTLVFSSIGYKTLEIPIDGNSQIRILLEEDIASLNEIQLNAGYYSVTERERTGNISRVTAEEIENQPVLNPLAAIQGRMPGVEVTQATGVPGGGFDIKIRGTNSLRADGNAPLFIIDGVPYPTNPTTDDRVGKASLQTSPLANIDISTISSIEVLKDADATAIYGSRGANGVVLITTKSAKSGEANYRINIQRGVGQVANRMDLLNTEQYLALRREAYENSGTEPSAAGAPDLLTWDQERETDWQEELFGGTAEFTNIQSSLSGGNNQTTYRAGVGFREDETVFPGDFKNRLFSGNINLDHRSKNNKFSANFAGNYSVNRNELPKADLTLAALTLAPNAPALFNPDGSLNWENSTFSNPLASLEERYRGETNNLVSSATLGYRILPGLKISSRFGYTHINTREDQYTPQSAFDPSISFNRRESSNNHSRLQTWIVEPQLDFNKKLGDFNVSALVGATVQETTNERQVLRATGFNSDELLENIQAAGNTQILFSGNTEYKYRALYGRFHTDYKDKYLLNLTGRRDGSSRFGPGREYASFGAVGAGRIFSAEDFIAKNLPFLSFGKLRFSYGTTGSDQIGDYQFLDLWSATSVSFQGSPGLYPTRLVNRDFGWETNRKLEGGLELGLIDDAVYLSASYYRNRSSNQLIGLPLPGTTGFTSIQYNFPALVENKGWELALSIQNITGEDFSWATNFNITIPKNTLLEFDDIENSPYSTTYTVGESLSIQKGYLLNGVNPETGVYEFEDLNEDGFIGFPDDIVDLVDLDPEFYGGFQNSLNFKGFALDFLFQFVKQQGRTYYQTFGLPGLPNNQPLELLDRWQAAGDNATFQKAESGFGSPYFAFQQLLSSSLTYTDASYVRLKNLSLSYNLPEFAGINSRIYFQGQNLFTVTNYKGLDPENAGSNLIPPLRFLSLGLDINF</sequence>
<comment type="subcellular location">
    <subcellularLocation>
        <location evidence="1 11">Cell outer membrane</location>
        <topology evidence="1 11">Multi-pass membrane protein</topology>
    </subcellularLocation>
</comment>
<feature type="signal peptide" evidence="12">
    <location>
        <begin position="1"/>
        <end position="31"/>
    </location>
</feature>
<dbReference type="InterPro" id="IPR008969">
    <property type="entry name" value="CarboxyPept-like_regulatory"/>
</dbReference>
<dbReference type="PROSITE" id="PS52016">
    <property type="entry name" value="TONB_DEPENDENT_REC_3"/>
    <property type="match status" value="1"/>
</dbReference>
<dbReference type="PANTHER" id="PTHR32552">
    <property type="entry name" value="FERRICHROME IRON RECEPTOR-RELATED"/>
    <property type="match status" value="1"/>
</dbReference>
<evidence type="ECO:0000256" key="12">
    <source>
        <dbReference type="SAM" id="SignalP"/>
    </source>
</evidence>
<evidence type="ECO:0000256" key="11">
    <source>
        <dbReference type="PROSITE-ProRule" id="PRU01360"/>
    </source>
</evidence>
<evidence type="ECO:0000256" key="9">
    <source>
        <dbReference type="ARBA" id="ARBA00023136"/>
    </source>
</evidence>
<comment type="similarity">
    <text evidence="11">Belongs to the TonB-dependent receptor family.</text>
</comment>
<dbReference type="GO" id="GO:0006826">
    <property type="term" value="P:iron ion transport"/>
    <property type="evidence" value="ECO:0007669"/>
    <property type="project" value="UniProtKB-KW"/>
</dbReference>
<dbReference type="GO" id="GO:0009279">
    <property type="term" value="C:cell outer membrane"/>
    <property type="evidence" value="ECO:0007669"/>
    <property type="project" value="UniProtKB-SubCell"/>
</dbReference>
<keyword evidence="3 11" id="KW-1134">Transmembrane beta strand</keyword>
<dbReference type="NCBIfam" id="TIGR04056">
    <property type="entry name" value="OMP_RagA_SusC"/>
    <property type="match status" value="1"/>
</dbReference>
<dbReference type="RefSeq" id="WP_241552186.1">
    <property type="nucleotide sequence ID" value="NZ_JANCNS010000003.1"/>
</dbReference>
<accession>A0A9X2KZZ3</accession>
<keyword evidence="5 11" id="KW-0812">Transmembrane</keyword>
<keyword evidence="4" id="KW-0410">Iron transport</keyword>
<comment type="caution">
    <text evidence="14">The sequence shown here is derived from an EMBL/GenBank/DDBJ whole genome shotgun (WGS) entry which is preliminary data.</text>
</comment>